<proteinExistence type="predicted"/>
<evidence type="ECO:0000256" key="2">
    <source>
        <dbReference type="ARBA" id="ARBA00022603"/>
    </source>
</evidence>
<evidence type="ECO:0000256" key="3">
    <source>
        <dbReference type="ARBA" id="ARBA00022679"/>
    </source>
</evidence>
<dbReference type="GO" id="GO:0032259">
    <property type="term" value="P:methylation"/>
    <property type="evidence" value="ECO:0007669"/>
    <property type="project" value="UniProtKB-KW"/>
</dbReference>
<dbReference type="EC" id="2.1.1.297" evidence="1"/>
<reference evidence="7 8" key="1">
    <citation type="submission" date="2018-06" db="EMBL/GenBank/DDBJ databases">
        <title>Genomic Encyclopedia of Type Strains, Phase IV (KMG-IV): sequencing the most valuable type-strain genomes for metagenomic binning, comparative biology and taxonomic classification.</title>
        <authorList>
            <person name="Goeker M."/>
        </authorList>
    </citation>
    <scope>NUCLEOTIDE SEQUENCE [LARGE SCALE GENOMIC DNA]</scope>
    <source>
        <strain evidence="7 8">DSM 45521</strain>
    </source>
</reference>
<keyword evidence="4" id="KW-0949">S-adenosyl-L-methionine</keyword>
<protein>
    <recommendedName>
        <fullName evidence="1">peptide chain release factor N(5)-glutamine methyltransferase</fullName>
        <ecNumber evidence="1">2.1.1.297</ecNumber>
    </recommendedName>
</protein>
<comment type="caution">
    <text evidence="7">The sequence shown here is derived from an EMBL/GenBank/DDBJ whole genome shotgun (WGS) entry which is preliminary data.</text>
</comment>
<dbReference type="Proteomes" id="UP000247591">
    <property type="component" value="Unassembled WGS sequence"/>
</dbReference>
<accession>A0A318RRG3</accession>
<dbReference type="PANTHER" id="PTHR18895">
    <property type="entry name" value="HEMK METHYLTRANSFERASE"/>
    <property type="match status" value="1"/>
</dbReference>
<keyword evidence="8" id="KW-1185">Reference proteome</keyword>
<dbReference type="Gene3D" id="3.40.50.150">
    <property type="entry name" value="Vaccinia Virus protein VP39"/>
    <property type="match status" value="1"/>
</dbReference>
<keyword evidence="2 7" id="KW-0489">Methyltransferase</keyword>
<evidence type="ECO:0000259" key="6">
    <source>
        <dbReference type="Pfam" id="PF05175"/>
    </source>
</evidence>
<evidence type="ECO:0000256" key="5">
    <source>
        <dbReference type="ARBA" id="ARBA00048391"/>
    </source>
</evidence>
<dbReference type="PANTHER" id="PTHR18895:SF74">
    <property type="entry name" value="MTRF1L RELEASE FACTOR GLUTAMINE METHYLTRANSFERASE"/>
    <property type="match status" value="1"/>
</dbReference>
<name>A0A318RRG3_WILLI</name>
<comment type="catalytic activity">
    <reaction evidence="5">
        <text>L-glutaminyl-[peptide chain release factor] + S-adenosyl-L-methionine = N(5)-methyl-L-glutaminyl-[peptide chain release factor] + S-adenosyl-L-homocysteine + H(+)</text>
        <dbReference type="Rhea" id="RHEA:42896"/>
        <dbReference type="Rhea" id="RHEA-COMP:10271"/>
        <dbReference type="Rhea" id="RHEA-COMP:10272"/>
        <dbReference type="ChEBI" id="CHEBI:15378"/>
        <dbReference type="ChEBI" id="CHEBI:30011"/>
        <dbReference type="ChEBI" id="CHEBI:57856"/>
        <dbReference type="ChEBI" id="CHEBI:59789"/>
        <dbReference type="ChEBI" id="CHEBI:61891"/>
        <dbReference type="EC" id="2.1.1.297"/>
    </reaction>
</comment>
<dbReference type="NCBIfam" id="TIGR00536">
    <property type="entry name" value="hemK_fam"/>
    <property type="match status" value="1"/>
</dbReference>
<dbReference type="EMBL" id="QJSP01000002">
    <property type="protein sequence ID" value="PYE20028.1"/>
    <property type="molecule type" value="Genomic_DNA"/>
</dbReference>
<dbReference type="NCBIfam" id="TIGR03704">
    <property type="entry name" value="PrmC_rel_meth"/>
    <property type="match status" value="1"/>
</dbReference>
<dbReference type="GO" id="GO:0102559">
    <property type="term" value="F:peptide chain release factor N(5)-glutamine methyltransferase activity"/>
    <property type="evidence" value="ECO:0007669"/>
    <property type="project" value="UniProtKB-EC"/>
</dbReference>
<dbReference type="InterPro" id="IPR050320">
    <property type="entry name" value="N5-glutamine_MTase"/>
</dbReference>
<dbReference type="InterPro" id="IPR004556">
    <property type="entry name" value="HemK-like"/>
</dbReference>
<dbReference type="CDD" id="cd02440">
    <property type="entry name" value="AdoMet_MTases"/>
    <property type="match status" value="1"/>
</dbReference>
<keyword evidence="3 7" id="KW-0808">Transferase</keyword>
<dbReference type="Gene3D" id="1.10.8.10">
    <property type="entry name" value="DNA helicase RuvA subunit, C-terminal domain"/>
    <property type="match status" value="1"/>
</dbReference>
<evidence type="ECO:0000313" key="7">
    <source>
        <dbReference type="EMBL" id="PYE20028.1"/>
    </source>
</evidence>
<dbReference type="InterPro" id="IPR022446">
    <property type="entry name" value="MeTrfrase_put"/>
</dbReference>
<evidence type="ECO:0000256" key="4">
    <source>
        <dbReference type="ARBA" id="ARBA00022691"/>
    </source>
</evidence>
<dbReference type="Pfam" id="PF05175">
    <property type="entry name" value="MTS"/>
    <property type="match status" value="1"/>
</dbReference>
<dbReference type="InterPro" id="IPR007848">
    <property type="entry name" value="Small_mtfrase_dom"/>
</dbReference>
<dbReference type="AlphaFoldDB" id="A0A318RRG3"/>
<dbReference type="InterPro" id="IPR029063">
    <property type="entry name" value="SAM-dependent_MTases_sf"/>
</dbReference>
<dbReference type="OrthoDB" id="9800643at2"/>
<organism evidence="7 8">
    <name type="scientific">Williamsia limnetica</name>
    <dbReference type="NCBI Taxonomy" id="882452"/>
    <lineage>
        <taxon>Bacteria</taxon>
        <taxon>Bacillati</taxon>
        <taxon>Actinomycetota</taxon>
        <taxon>Actinomycetes</taxon>
        <taxon>Mycobacteriales</taxon>
        <taxon>Nocardiaceae</taxon>
        <taxon>Williamsia</taxon>
    </lineage>
</organism>
<feature type="domain" description="Methyltransferase small" evidence="6">
    <location>
        <begin position="85"/>
        <end position="175"/>
    </location>
</feature>
<evidence type="ECO:0000313" key="8">
    <source>
        <dbReference type="Proteomes" id="UP000247591"/>
    </source>
</evidence>
<dbReference type="RefSeq" id="WP_110468055.1">
    <property type="nucleotide sequence ID" value="NZ_QJSP01000002.1"/>
</dbReference>
<gene>
    <name evidence="7" type="ORF">DFR67_102166</name>
</gene>
<evidence type="ECO:0000256" key="1">
    <source>
        <dbReference type="ARBA" id="ARBA00012771"/>
    </source>
</evidence>
<sequence>MTETARSAASSAVVVARLRAAGCVFAEDEAQILVAAAADPVALERLVQRRVAGEPLEYITGSVEFGDLQVSVIPGVFVPRQRSLLLVEIAVELALPAATIVDMCCGSGALGSVLATRLPAATIVAADIDPVAADCARVNLAGRGQVHLGDLFDALPHELGRHIDVVVCNAPYVPTAAIATMPPEAREHEPQATLDGGVDGLDLLRRVAVSAPRWLARPSHLVMEVGASQAHTACDIFTAAGFAASIRRDDDRGAIAVVGVLD</sequence>
<dbReference type="SUPFAM" id="SSF53335">
    <property type="entry name" value="S-adenosyl-L-methionine-dependent methyltransferases"/>
    <property type="match status" value="1"/>
</dbReference>